<evidence type="ECO:0000313" key="3">
    <source>
        <dbReference type="EMBL" id="CAE8642931.1"/>
    </source>
</evidence>
<feature type="signal peptide" evidence="2">
    <location>
        <begin position="1"/>
        <end position="23"/>
    </location>
</feature>
<sequence>MLKRYVASVLGALPLAFTGPLEAFVSSTHSAESDSRGIGAPAIFGFTTSQQDFYNRFPIELRVVFIPDAGPQPTSTLGQGIPVETCHDLLAEVNEYFPAPLGCYSQGFNDSSSGVGEVFFGIRFGQGQNQTLLRESRYRFVVPSLLLLKHGSRTDFAWRIELRLSTTGDLMETATANLEADVLPKISAASGRVVEVTKFNVRGGTGMSLGEARQVLFSFRFNASGDAAVANEALLMSISFFPVLIWDQARPVCSLDTSPFDASCEWQRLHLSMGYNRLLIRPGNSSLVDGAVPFRVTLTAPSSYGFLPSELSAAVSGAGGGWSAGPYFQGEHPVTPQTAVEPLELSVFMAPRAAVVSAGSRMESSTSSVTVRLRTGSLMRGFSLVNEPRALTLSITAAPFYLITGAASVPNANALGTDRAPTLSLAGDRTVVFSFGGLRSLVFGHLDYSVQLFVTNPLRYFWAVTAAEPWLVALEQGPPPGCLGCNSAVFQGTFPGPPVEFAVLGFQAVKGRVVFSFTLLHRAEQLEVALPEGSKALKCFFFAPADLDSRKRSQLLCAPGSTSSGAGGLLVITSRVNQALGPLPLNVHLSFVAVVLYPDSVSDGQDMLWAARALDVAGVTLGRTRAEESVHEYLYPSLLPSISCMADDRRVGTTSSVRLKLQLSLPLAAGDVLRVTAPLGFLWRFAASEFSMLPAGLGLTGPLPVEMLSAMGTSRVLDLRLSASVKPRLAYGFAARIEAPPVPPVDYYWLAETFGPGASTGLQSQRYEATGFKAYMLNYLVELIVTPWTSVRSATGPVTINFRTAQSVGVLGKLVVLTPDQFIFTEVCISSQLQLANPGVRGGAVVAPLAVPTSALRCTVVTPTEVNLHFVAPTDDRWAGGLAADTRYTITIHSVVNPVSGAFSAALQWRLETQDADTNLLDGPAFVASYLLGEQLPYAELRPGGPSTGQDYRAGQLQWVIVAFRVALPSRPGQYLRLLAGFGSSFEASCAVRDPPPYSLPAGAVAVGNQLLNCRGLGHWADLEVGAVWQPRSTLVFQVQVRNAVPGGAASPSLEEPFRRQWRICLGPRNSGCEQMRALEPQRPVLSLHTFGLLATSRVLGDLAPLVVRFSPSTSMPAGGTITLRAPSGFMFPLVCVGLSSEPVEAGYAALPLATDCEGGAVASGAGGRRGRSLSLLPSELQLTLGPQEKDRLMAYKRYAFSVGLQNPGRDNQPLTFSWEFRSATPAGDSLDLLRTDDAVPITGQLLLPMSGFPVVPLSSFAGESHSIRISFRLLSSQEGGDSDIIYSLSRIDIFAPVDRGSAAQAVASMWDFTDPSACIAPFYTQAGQFSQAGLVHGNVTTAGGQLACAVLSAGQLALAFRPYVISASRIVTLEFASRNPSSSPIALWNSWTIRVAKLRSLDEDSIKAPMELEVLVRRLDLFEHLCEAIVPGFDVVPTLISIALQPSNWATNVTCLVDFEIVPRSVVPRGAAISVILPPKFRSLSLEERRAVFAGGPYGKDGNLELPETGGASAALSGQESLLVFVAEPPGDVLRFRFGLVNAPEAPEDGSSPMWAFEVLASGDPGAAVLERTSGLAGYHVNPKIEVAGIFGSVREVGSQYNFVRITFRLPPEAVMPSGGTIVVISPPGYKLSADGFARENLPAQSASVTPDPESTGSRSDPRVLNISTTYPLEIGSFYAFSFSVQNPPATVGGDTSVPWELWIYSIGRVVATNREVPPFGLEARFTSIEVLPSSVVPLQLSNHVEIQVVLGSSALELGLDGLATLELVLPHGFTVVQEVGGGSRSWCRLGVQSLSRPSQVVALKGTMLLPLPASSSCFLRSPVQLAIELREPLELGVTYHFQIQLVNPLQIASVASHNTWKMFTARDGASLHISGEVTNFELTAASGFEVLPSDVRLTFTQELMVSLIPPRHVQGSSTLELKGPESFRLSCNENGTEASLGLLPPDSSCSLLGSTVVLKMPAPVPYAPYQPYLVAGELYYFGVYCANPEAAADGGGAFELRLAEGKKEVLSSPRLLALRGGILAPLLAPPLEFFDVSVQKVAPPRELTAVALRFRAPVEAGRAKSAVRSVLLEGPAGMVLAEGGAGSACFGFRSRAIQIGDMVLPQSRCSGVTARSVLLGLPERLPLESPSGQGLTYSFELDAQSPSVQVLSDSFLLALLPGPAKTPFYAATAPGFVSQVPGLRPALPPPLLPEMLVPKPKDSDLDPLSTVGIQVSSAMLGATASLVWLSFLFCLPGLGTAVV</sequence>
<organism evidence="3 4">
    <name type="scientific">Polarella glacialis</name>
    <name type="common">Dinoflagellate</name>
    <dbReference type="NCBI Taxonomy" id="89957"/>
    <lineage>
        <taxon>Eukaryota</taxon>
        <taxon>Sar</taxon>
        <taxon>Alveolata</taxon>
        <taxon>Dinophyceae</taxon>
        <taxon>Suessiales</taxon>
        <taxon>Suessiaceae</taxon>
        <taxon>Polarella</taxon>
    </lineage>
</organism>
<keyword evidence="2" id="KW-0732">Signal</keyword>
<accession>A0A813HZM5</accession>
<keyword evidence="4" id="KW-1185">Reference proteome</keyword>
<evidence type="ECO:0000256" key="1">
    <source>
        <dbReference type="SAM" id="MobiDB-lite"/>
    </source>
</evidence>
<dbReference type="OrthoDB" id="455455at2759"/>
<gene>
    <name evidence="3" type="ORF">PGLA1383_LOCUS57324</name>
</gene>
<feature type="region of interest" description="Disordered" evidence="1">
    <location>
        <begin position="1644"/>
        <end position="1664"/>
    </location>
</feature>
<feature type="compositionally biased region" description="Polar residues" evidence="1">
    <location>
        <begin position="1644"/>
        <end position="1660"/>
    </location>
</feature>
<name>A0A813HZM5_POLGL</name>
<evidence type="ECO:0000256" key="2">
    <source>
        <dbReference type="SAM" id="SignalP"/>
    </source>
</evidence>
<feature type="chain" id="PRO_5033040420" evidence="2">
    <location>
        <begin position="24"/>
        <end position="2245"/>
    </location>
</feature>
<reference evidence="3" key="1">
    <citation type="submission" date="2021-02" db="EMBL/GenBank/DDBJ databases">
        <authorList>
            <person name="Dougan E. K."/>
            <person name="Rhodes N."/>
            <person name="Thang M."/>
            <person name="Chan C."/>
        </authorList>
    </citation>
    <scope>NUCLEOTIDE SEQUENCE</scope>
</reference>
<comment type="caution">
    <text evidence="3">The sequence shown here is derived from an EMBL/GenBank/DDBJ whole genome shotgun (WGS) entry which is preliminary data.</text>
</comment>
<dbReference type="EMBL" id="CAJNNV010033228">
    <property type="protein sequence ID" value="CAE8642931.1"/>
    <property type="molecule type" value="Genomic_DNA"/>
</dbReference>
<protein>
    <submittedName>
        <fullName evidence="3">Uncharacterized protein</fullName>
    </submittedName>
</protein>
<evidence type="ECO:0000313" key="4">
    <source>
        <dbReference type="Proteomes" id="UP000654075"/>
    </source>
</evidence>
<proteinExistence type="predicted"/>
<dbReference type="Proteomes" id="UP000654075">
    <property type="component" value="Unassembled WGS sequence"/>
</dbReference>